<proteinExistence type="inferred from homology"/>
<dbReference type="PANTHER" id="PTHR11076">
    <property type="entry name" value="DNA REPAIR POLYMERASE UMUC / TRANSFERASE FAMILY MEMBER"/>
    <property type="match status" value="1"/>
</dbReference>
<dbReference type="InterPro" id="IPR043128">
    <property type="entry name" value="Rev_trsase/Diguanyl_cyclase"/>
</dbReference>
<dbReference type="SUPFAM" id="SSF56672">
    <property type="entry name" value="DNA/RNA polymerases"/>
    <property type="match status" value="1"/>
</dbReference>
<dbReference type="RefSeq" id="WP_193954181.1">
    <property type="nucleotide sequence ID" value="NZ_JADEYS010000016.1"/>
</dbReference>
<feature type="active site" evidence="15">
    <location>
        <position position="109"/>
    </location>
</feature>
<dbReference type="GO" id="GO:0006261">
    <property type="term" value="P:DNA-templated DNA replication"/>
    <property type="evidence" value="ECO:0007669"/>
    <property type="project" value="UniProtKB-UniRule"/>
</dbReference>
<keyword evidence="12 15" id="KW-0238">DNA-binding</keyword>
<evidence type="ECO:0000256" key="9">
    <source>
        <dbReference type="ARBA" id="ARBA00022763"/>
    </source>
</evidence>
<accession>A0A8J7K7R3</accession>
<evidence type="ECO:0000256" key="8">
    <source>
        <dbReference type="ARBA" id="ARBA00022723"/>
    </source>
</evidence>
<dbReference type="CDD" id="cd03586">
    <property type="entry name" value="PolY_Pol_IV_kappa"/>
    <property type="match status" value="1"/>
</dbReference>
<protein>
    <recommendedName>
        <fullName evidence="15">DNA polymerase IV</fullName>
        <shortName evidence="15">Pol IV</shortName>
        <ecNumber evidence="15">2.7.7.7</ecNumber>
    </recommendedName>
</protein>
<evidence type="ECO:0000256" key="1">
    <source>
        <dbReference type="ARBA" id="ARBA00004496"/>
    </source>
</evidence>
<keyword evidence="7 15" id="KW-0235">DNA replication</keyword>
<reference evidence="17" key="1">
    <citation type="submission" date="2020-10" db="EMBL/GenBank/DDBJ databases">
        <title>Bacterium isolated from coastal waters sediment.</title>
        <authorList>
            <person name="Chen R.-J."/>
            <person name="Lu D.-C."/>
            <person name="Zhu K.-L."/>
            <person name="Du Z.-J."/>
        </authorList>
    </citation>
    <scope>NUCLEOTIDE SEQUENCE</scope>
    <source>
        <strain evidence="17">N1Y112</strain>
    </source>
</reference>
<dbReference type="InterPro" id="IPR036775">
    <property type="entry name" value="DNA_pol_Y-fam_lit_finger_sf"/>
</dbReference>
<feature type="binding site" evidence="15">
    <location>
        <position position="13"/>
    </location>
    <ligand>
        <name>Mg(2+)</name>
        <dbReference type="ChEBI" id="CHEBI:18420"/>
    </ligand>
</feature>
<name>A0A8J7K7R3_9GAMM</name>
<evidence type="ECO:0000256" key="13">
    <source>
        <dbReference type="ARBA" id="ARBA00023204"/>
    </source>
</evidence>
<evidence type="ECO:0000256" key="11">
    <source>
        <dbReference type="ARBA" id="ARBA00022932"/>
    </source>
</evidence>
<evidence type="ECO:0000256" key="6">
    <source>
        <dbReference type="ARBA" id="ARBA00022695"/>
    </source>
</evidence>
<dbReference type="InterPro" id="IPR017961">
    <property type="entry name" value="DNA_pol_Y-fam_little_finger"/>
</dbReference>
<keyword evidence="8 15" id="KW-0479">Metal-binding</keyword>
<dbReference type="Pfam" id="PF21999">
    <property type="entry name" value="IMS_HHH_1"/>
    <property type="match status" value="1"/>
</dbReference>
<keyword evidence="18" id="KW-1185">Reference proteome</keyword>
<dbReference type="PANTHER" id="PTHR11076:SF33">
    <property type="entry name" value="DNA POLYMERASE KAPPA"/>
    <property type="match status" value="1"/>
</dbReference>
<evidence type="ECO:0000256" key="7">
    <source>
        <dbReference type="ARBA" id="ARBA00022705"/>
    </source>
</evidence>
<comment type="caution">
    <text evidence="17">The sequence shown here is derived from an EMBL/GenBank/DDBJ whole genome shotgun (WGS) entry which is preliminary data.</text>
</comment>
<dbReference type="InterPro" id="IPR053848">
    <property type="entry name" value="IMS_HHH_1"/>
</dbReference>
<feature type="site" description="Substrate discrimination" evidence="15">
    <location>
        <position position="18"/>
    </location>
</feature>
<comment type="catalytic activity">
    <reaction evidence="14 15">
        <text>DNA(n) + a 2'-deoxyribonucleoside 5'-triphosphate = DNA(n+1) + diphosphate</text>
        <dbReference type="Rhea" id="RHEA:22508"/>
        <dbReference type="Rhea" id="RHEA-COMP:17339"/>
        <dbReference type="Rhea" id="RHEA-COMP:17340"/>
        <dbReference type="ChEBI" id="CHEBI:33019"/>
        <dbReference type="ChEBI" id="CHEBI:61560"/>
        <dbReference type="ChEBI" id="CHEBI:173112"/>
        <dbReference type="EC" id="2.7.7.7"/>
    </reaction>
</comment>
<dbReference type="NCBIfam" id="NF002677">
    <property type="entry name" value="PRK02406.1"/>
    <property type="match status" value="1"/>
</dbReference>
<feature type="domain" description="UmuC" evidence="16">
    <location>
        <begin position="9"/>
        <end position="190"/>
    </location>
</feature>
<dbReference type="SUPFAM" id="SSF100879">
    <property type="entry name" value="Lesion bypass DNA polymerase (Y-family), little finger domain"/>
    <property type="match status" value="1"/>
</dbReference>
<keyword evidence="10 15" id="KW-0460">Magnesium</keyword>
<keyword evidence="3 15" id="KW-0515">Mutator protein</keyword>
<evidence type="ECO:0000256" key="3">
    <source>
        <dbReference type="ARBA" id="ARBA00022457"/>
    </source>
</evidence>
<comment type="subunit">
    <text evidence="15">Monomer.</text>
</comment>
<dbReference type="Gene3D" id="3.40.1170.60">
    <property type="match status" value="1"/>
</dbReference>
<dbReference type="EC" id="2.7.7.7" evidence="15"/>
<evidence type="ECO:0000259" key="16">
    <source>
        <dbReference type="PROSITE" id="PS50173"/>
    </source>
</evidence>
<evidence type="ECO:0000256" key="4">
    <source>
        <dbReference type="ARBA" id="ARBA00022490"/>
    </source>
</evidence>
<dbReference type="GO" id="GO:0003887">
    <property type="term" value="F:DNA-directed DNA polymerase activity"/>
    <property type="evidence" value="ECO:0007669"/>
    <property type="project" value="UniProtKB-UniRule"/>
</dbReference>
<keyword evidence="5 15" id="KW-0808">Transferase</keyword>
<dbReference type="Gene3D" id="1.10.150.20">
    <property type="entry name" value="5' to 3' exonuclease, C-terminal subdomain"/>
    <property type="match status" value="1"/>
</dbReference>
<evidence type="ECO:0000313" key="18">
    <source>
        <dbReference type="Proteomes" id="UP000640333"/>
    </source>
</evidence>
<sequence length="355" mass="39812">MDGRVQRKIIHCDCDCFFAAVEMRDNPALANIPIAVGGSSDRRGVISTCNYQAREYGVRSAMATARAIKLCPNLTVIPGHMEKYRQVSQQVMAIYRDYTDLIEPLSLDEAFLDVTDSEHCKGSATLIAQEIRARIKAEVGITVSSGVAPSKFLAKIASDWDKPDGLYVIRPHEVDAFVEVLPVEKIFGVGEKTAARLHKLGVKQCGDLRSYTLAQLVDHFGRFGKRLYELCRGVDDRPVKVSRERKSISVENTFSQDLPDLESCLEHLPELMQSLESRFEKHREKRTVKGAVVKVKFADFTQTTVEHASDQPDLELFAVLMREAWGRGNKPVRLLGVGYRLGQFQQKQGEQLSLL</sequence>
<evidence type="ECO:0000256" key="12">
    <source>
        <dbReference type="ARBA" id="ARBA00023125"/>
    </source>
</evidence>
<dbReference type="Proteomes" id="UP000640333">
    <property type="component" value="Unassembled WGS sequence"/>
</dbReference>
<dbReference type="Gene3D" id="3.30.70.270">
    <property type="match status" value="1"/>
</dbReference>
<keyword evidence="11 15" id="KW-0239">DNA-directed DNA polymerase</keyword>
<dbReference type="GO" id="GO:0000287">
    <property type="term" value="F:magnesium ion binding"/>
    <property type="evidence" value="ECO:0007669"/>
    <property type="project" value="UniProtKB-UniRule"/>
</dbReference>
<dbReference type="InterPro" id="IPR050116">
    <property type="entry name" value="DNA_polymerase-Y"/>
</dbReference>
<dbReference type="Pfam" id="PF00817">
    <property type="entry name" value="IMS"/>
    <property type="match status" value="1"/>
</dbReference>
<feature type="binding site" evidence="15">
    <location>
        <position position="108"/>
    </location>
    <ligand>
        <name>Mg(2+)</name>
        <dbReference type="ChEBI" id="CHEBI:18420"/>
    </ligand>
</feature>
<evidence type="ECO:0000256" key="5">
    <source>
        <dbReference type="ARBA" id="ARBA00022679"/>
    </source>
</evidence>
<dbReference type="HAMAP" id="MF_01113">
    <property type="entry name" value="DNApol_IV"/>
    <property type="match status" value="1"/>
</dbReference>
<dbReference type="Pfam" id="PF11799">
    <property type="entry name" value="IMS_C"/>
    <property type="match status" value="1"/>
</dbReference>
<evidence type="ECO:0000256" key="2">
    <source>
        <dbReference type="ARBA" id="ARBA00010945"/>
    </source>
</evidence>
<dbReference type="GO" id="GO:0005829">
    <property type="term" value="C:cytosol"/>
    <property type="evidence" value="ECO:0007669"/>
    <property type="project" value="TreeGrafter"/>
</dbReference>
<evidence type="ECO:0000256" key="10">
    <source>
        <dbReference type="ARBA" id="ARBA00022842"/>
    </source>
</evidence>
<comment type="function">
    <text evidence="15">Poorly processive, error-prone DNA polymerase involved in untargeted mutagenesis. Copies undamaged DNA at stalled replication forks, which arise in vivo from mismatched or misaligned primer ends. These misaligned primers can be extended by PolIV. Exhibits no 3'-5' exonuclease (proofreading) activity. May be involved in translesional synthesis, in conjunction with the beta clamp from PolIII.</text>
</comment>
<keyword evidence="9 15" id="KW-0227">DNA damage</keyword>
<keyword evidence="13 15" id="KW-0234">DNA repair</keyword>
<dbReference type="InterPro" id="IPR022880">
    <property type="entry name" value="DNApol_IV"/>
</dbReference>
<dbReference type="GO" id="GO:0006281">
    <property type="term" value="P:DNA repair"/>
    <property type="evidence" value="ECO:0007669"/>
    <property type="project" value="UniProtKB-UniRule"/>
</dbReference>
<dbReference type="GO" id="GO:0003684">
    <property type="term" value="F:damaged DNA binding"/>
    <property type="evidence" value="ECO:0007669"/>
    <property type="project" value="InterPro"/>
</dbReference>
<dbReference type="GO" id="GO:0042276">
    <property type="term" value="P:error-prone translesion synthesis"/>
    <property type="evidence" value="ECO:0007669"/>
    <property type="project" value="TreeGrafter"/>
</dbReference>
<evidence type="ECO:0000256" key="15">
    <source>
        <dbReference type="HAMAP-Rule" id="MF_01113"/>
    </source>
</evidence>
<dbReference type="PROSITE" id="PS50173">
    <property type="entry name" value="UMUC"/>
    <property type="match status" value="1"/>
</dbReference>
<gene>
    <name evidence="15 17" type="primary">dinB</name>
    <name evidence="17" type="ORF">IOQ59_14915</name>
</gene>
<dbReference type="InterPro" id="IPR043502">
    <property type="entry name" value="DNA/RNA_pol_sf"/>
</dbReference>
<evidence type="ECO:0000256" key="14">
    <source>
        <dbReference type="ARBA" id="ARBA00049244"/>
    </source>
</evidence>
<keyword evidence="4 15" id="KW-0963">Cytoplasm</keyword>
<comment type="subcellular location">
    <subcellularLocation>
        <location evidence="1 15">Cytoplasm</location>
    </subcellularLocation>
</comment>
<dbReference type="FunFam" id="3.40.1170.60:FF:000001">
    <property type="entry name" value="DNA polymerase IV"/>
    <property type="match status" value="1"/>
</dbReference>
<comment type="similarity">
    <text evidence="2 15">Belongs to the DNA polymerase type-Y family.</text>
</comment>
<dbReference type="Gene3D" id="3.30.1490.100">
    <property type="entry name" value="DNA polymerase, Y-family, little finger domain"/>
    <property type="match status" value="1"/>
</dbReference>
<dbReference type="AlphaFoldDB" id="A0A8J7K7R3"/>
<keyword evidence="6 15" id="KW-0548">Nucleotidyltransferase</keyword>
<dbReference type="EMBL" id="JADEYS010000016">
    <property type="protein sequence ID" value="MBE9398546.1"/>
    <property type="molecule type" value="Genomic_DNA"/>
</dbReference>
<dbReference type="FunFam" id="1.10.150.20:FF:000019">
    <property type="entry name" value="DNA polymerase IV"/>
    <property type="match status" value="1"/>
</dbReference>
<dbReference type="InterPro" id="IPR001126">
    <property type="entry name" value="UmuC"/>
</dbReference>
<organism evidence="17 18">
    <name type="scientific">Pontibacterium sinense</name>
    <dbReference type="NCBI Taxonomy" id="2781979"/>
    <lineage>
        <taxon>Bacteria</taxon>
        <taxon>Pseudomonadati</taxon>
        <taxon>Pseudomonadota</taxon>
        <taxon>Gammaproteobacteria</taxon>
        <taxon>Oceanospirillales</taxon>
        <taxon>Oceanospirillaceae</taxon>
        <taxon>Pontibacterium</taxon>
    </lineage>
</organism>
<comment type="cofactor">
    <cofactor evidence="15">
        <name>Mg(2+)</name>
        <dbReference type="ChEBI" id="CHEBI:18420"/>
    </cofactor>
    <text evidence="15">Binds 2 magnesium ions per subunit.</text>
</comment>
<dbReference type="GO" id="GO:0009432">
    <property type="term" value="P:SOS response"/>
    <property type="evidence" value="ECO:0007669"/>
    <property type="project" value="TreeGrafter"/>
</dbReference>
<evidence type="ECO:0000313" key="17">
    <source>
        <dbReference type="EMBL" id="MBE9398546.1"/>
    </source>
</evidence>